<dbReference type="InterPro" id="IPR009100">
    <property type="entry name" value="AcylCoA_DH/oxidase_NM_dom_sf"/>
</dbReference>
<feature type="domain" description="Acyl-CoA dehydrogenase/oxidase C-terminal" evidence="6">
    <location>
        <begin position="222"/>
        <end position="362"/>
    </location>
</feature>
<gene>
    <name evidence="8" type="ORF">CS053_01855</name>
</gene>
<evidence type="ECO:0000256" key="5">
    <source>
        <dbReference type="ARBA" id="ARBA00023002"/>
    </source>
</evidence>
<evidence type="ECO:0000259" key="6">
    <source>
        <dbReference type="Pfam" id="PF00441"/>
    </source>
</evidence>
<dbReference type="Proteomes" id="UP000321807">
    <property type="component" value="Chromosome"/>
</dbReference>
<dbReference type="InterPro" id="IPR009075">
    <property type="entry name" value="AcylCo_DH/oxidase_C"/>
</dbReference>
<evidence type="ECO:0000256" key="2">
    <source>
        <dbReference type="ARBA" id="ARBA00009347"/>
    </source>
</evidence>
<dbReference type="SUPFAM" id="SSF47203">
    <property type="entry name" value="Acyl-CoA dehydrogenase C-terminal domain-like"/>
    <property type="match status" value="1"/>
</dbReference>
<evidence type="ECO:0000256" key="1">
    <source>
        <dbReference type="ARBA" id="ARBA00001974"/>
    </source>
</evidence>
<organism evidence="8 9">
    <name type="scientific">Rhodanobacter glycinis</name>
    <dbReference type="NCBI Taxonomy" id="582702"/>
    <lineage>
        <taxon>Bacteria</taxon>
        <taxon>Pseudomonadati</taxon>
        <taxon>Pseudomonadota</taxon>
        <taxon>Gammaproteobacteria</taxon>
        <taxon>Lysobacterales</taxon>
        <taxon>Rhodanobacteraceae</taxon>
        <taxon>Rhodanobacter</taxon>
    </lineage>
</organism>
<evidence type="ECO:0000313" key="8">
    <source>
        <dbReference type="EMBL" id="QEE23378.1"/>
    </source>
</evidence>
<dbReference type="SUPFAM" id="SSF56645">
    <property type="entry name" value="Acyl-CoA dehydrogenase NM domain-like"/>
    <property type="match status" value="1"/>
</dbReference>
<protein>
    <submittedName>
        <fullName evidence="8">Acyl-CoA dehydrogenase</fullName>
    </submittedName>
</protein>
<evidence type="ECO:0000313" key="9">
    <source>
        <dbReference type="Proteomes" id="UP000321807"/>
    </source>
</evidence>
<dbReference type="InterPro" id="IPR037069">
    <property type="entry name" value="AcylCoA_DH/ox_N_sf"/>
</dbReference>
<evidence type="ECO:0000256" key="4">
    <source>
        <dbReference type="ARBA" id="ARBA00022827"/>
    </source>
</evidence>
<dbReference type="Gene3D" id="2.40.110.10">
    <property type="entry name" value="Butyryl-CoA Dehydrogenase, subunit A, domain 2"/>
    <property type="match status" value="1"/>
</dbReference>
<evidence type="ECO:0000256" key="3">
    <source>
        <dbReference type="ARBA" id="ARBA00022630"/>
    </source>
</evidence>
<reference evidence="8 9" key="1">
    <citation type="submission" date="2019-08" db="EMBL/GenBank/DDBJ databases">
        <title>Complete genome sequence of Rhodanobacter glycinis strain T01E-68 isolated from tomato root.</title>
        <authorList>
            <person name="Weon H.-Y."/>
            <person name="Lee S.A."/>
        </authorList>
    </citation>
    <scope>NUCLEOTIDE SEQUENCE [LARGE SCALE GENOMIC DNA]</scope>
    <source>
        <strain evidence="8 9">T01E-68</strain>
    </source>
</reference>
<sequence length="367" mass="38889">MDLRPSDDQRLIADAAANFLAEACDAHAMRAVADSVDGFDRRLWQRIAELGWCGVQAPLDDGGLGMGWVEVALLQEQLGRRLACVPYFDSVVLAACVLRAAGLAGAGLLGEVVAGARVAIVAFDADASRVQREADSGWRLDGHWPQLPAAGWADDLLLCARDESSALLLLRVPAASVQVRPLQTIDATQRRAEVQAAGVKLPADACLLRGAALERALQRTRELGAIALAASQLGVAQQCLELAVAYAMQRVQFGQAIAGFQAVKHRCAQMLVAIEAARSAVHGAAAVADADPDKAALAFHAAQALCAATEAAQFAAQEALQLHGGVGFTWEYDVQLYFKRAQADSVRLGALSQWRERVAAQLLDDAP</sequence>
<dbReference type="InterPro" id="IPR046373">
    <property type="entry name" value="Acyl-CoA_Oxase/DH_mid-dom_sf"/>
</dbReference>
<keyword evidence="4" id="KW-0274">FAD</keyword>
<evidence type="ECO:0000259" key="7">
    <source>
        <dbReference type="Pfam" id="PF02771"/>
    </source>
</evidence>
<name>A0A5B9DVV6_9GAMM</name>
<dbReference type="KEGG" id="rgl:CS053_01855"/>
<comment type="cofactor">
    <cofactor evidence="1">
        <name>FAD</name>
        <dbReference type="ChEBI" id="CHEBI:57692"/>
    </cofactor>
</comment>
<accession>A0A5B9DVV6</accession>
<keyword evidence="5" id="KW-0560">Oxidoreductase</keyword>
<dbReference type="InterPro" id="IPR036250">
    <property type="entry name" value="AcylCo_DH-like_C"/>
</dbReference>
<comment type="similarity">
    <text evidence="2">Belongs to the acyl-CoA dehydrogenase family.</text>
</comment>
<dbReference type="GO" id="GO:0003995">
    <property type="term" value="F:acyl-CoA dehydrogenase activity"/>
    <property type="evidence" value="ECO:0007669"/>
    <property type="project" value="TreeGrafter"/>
</dbReference>
<dbReference type="RefSeq" id="WP_147626135.1">
    <property type="nucleotide sequence ID" value="NZ_CP042807.1"/>
</dbReference>
<keyword evidence="3" id="KW-0285">Flavoprotein</keyword>
<dbReference type="AlphaFoldDB" id="A0A5B9DVV6"/>
<dbReference type="InterPro" id="IPR013786">
    <property type="entry name" value="AcylCoA_DH/ox_N"/>
</dbReference>
<dbReference type="EMBL" id="CP042807">
    <property type="protein sequence ID" value="QEE23378.1"/>
    <property type="molecule type" value="Genomic_DNA"/>
</dbReference>
<dbReference type="Gene3D" id="1.20.140.10">
    <property type="entry name" value="Butyryl-CoA Dehydrogenase, subunit A, domain 3"/>
    <property type="match status" value="1"/>
</dbReference>
<dbReference type="PANTHER" id="PTHR43884">
    <property type="entry name" value="ACYL-COA DEHYDROGENASE"/>
    <property type="match status" value="1"/>
</dbReference>
<dbReference type="PANTHER" id="PTHR43884:SF20">
    <property type="entry name" value="ACYL-COA DEHYDROGENASE FADE28"/>
    <property type="match status" value="1"/>
</dbReference>
<dbReference type="GO" id="GO:0050660">
    <property type="term" value="F:flavin adenine dinucleotide binding"/>
    <property type="evidence" value="ECO:0007669"/>
    <property type="project" value="InterPro"/>
</dbReference>
<feature type="domain" description="Acyl-CoA dehydrogenase/oxidase N-terminal" evidence="7">
    <location>
        <begin position="6"/>
        <end position="88"/>
    </location>
</feature>
<dbReference type="Pfam" id="PF02771">
    <property type="entry name" value="Acyl-CoA_dh_N"/>
    <property type="match status" value="1"/>
</dbReference>
<dbReference type="Pfam" id="PF00441">
    <property type="entry name" value="Acyl-CoA_dh_1"/>
    <property type="match status" value="1"/>
</dbReference>
<proteinExistence type="inferred from homology"/>
<dbReference type="Gene3D" id="1.10.540.10">
    <property type="entry name" value="Acyl-CoA dehydrogenase/oxidase, N-terminal domain"/>
    <property type="match status" value="1"/>
</dbReference>